<dbReference type="GO" id="GO:0005886">
    <property type="term" value="C:plasma membrane"/>
    <property type="evidence" value="ECO:0007669"/>
    <property type="project" value="UniProtKB-SubCell"/>
</dbReference>
<evidence type="ECO:0000256" key="5">
    <source>
        <dbReference type="ARBA" id="ARBA00023136"/>
    </source>
</evidence>
<feature type="compositionally biased region" description="Basic and acidic residues" evidence="6">
    <location>
        <begin position="586"/>
        <end position="596"/>
    </location>
</feature>
<evidence type="ECO:0000256" key="1">
    <source>
        <dbReference type="ARBA" id="ARBA00004651"/>
    </source>
</evidence>
<evidence type="ECO:0000256" key="3">
    <source>
        <dbReference type="ARBA" id="ARBA00022692"/>
    </source>
</evidence>
<dbReference type="GO" id="GO:0044341">
    <property type="term" value="P:sodium-dependent phosphate transport"/>
    <property type="evidence" value="ECO:0007669"/>
    <property type="project" value="InterPro"/>
</dbReference>
<feature type="transmembrane region" description="Helical" evidence="7">
    <location>
        <begin position="79"/>
        <end position="103"/>
    </location>
</feature>
<evidence type="ECO:0000256" key="4">
    <source>
        <dbReference type="ARBA" id="ARBA00022989"/>
    </source>
</evidence>
<feature type="transmembrane region" description="Helical" evidence="7">
    <location>
        <begin position="203"/>
        <end position="232"/>
    </location>
</feature>
<dbReference type="NCBIfam" id="NF037997">
    <property type="entry name" value="Na_Pi_symport"/>
    <property type="match status" value="1"/>
</dbReference>
<feature type="compositionally biased region" description="Low complexity" evidence="6">
    <location>
        <begin position="618"/>
        <end position="629"/>
    </location>
</feature>
<dbReference type="InterPro" id="IPR003841">
    <property type="entry name" value="Na/Pi_transpt"/>
</dbReference>
<feature type="compositionally biased region" description="Basic and acidic residues" evidence="6">
    <location>
        <begin position="630"/>
        <end position="646"/>
    </location>
</feature>
<organism evidence="8 9">
    <name type="scientific">Helicobacter fennelliae</name>
    <dbReference type="NCBI Taxonomy" id="215"/>
    <lineage>
        <taxon>Bacteria</taxon>
        <taxon>Pseudomonadati</taxon>
        <taxon>Campylobacterota</taxon>
        <taxon>Epsilonproteobacteria</taxon>
        <taxon>Campylobacterales</taxon>
        <taxon>Helicobacteraceae</taxon>
        <taxon>Helicobacter</taxon>
    </lineage>
</organism>
<feature type="region of interest" description="Disordered" evidence="6">
    <location>
        <begin position="586"/>
        <end position="667"/>
    </location>
</feature>
<keyword evidence="2" id="KW-1003">Cell membrane</keyword>
<feature type="transmembrane region" description="Helical" evidence="7">
    <location>
        <begin position="109"/>
        <end position="131"/>
    </location>
</feature>
<proteinExistence type="predicted"/>
<sequence length="667" mass="73133">MFKKFKTELYTYYKMSILAFLSIAGIILMGQNQVAQNVLSGLAIFLLGMLFLEDGFRGFSGGFLERVLKKLSNTRVKSIFFGLITTAIMQSSSLVTILTLSFLSASLVSLGQALGIVFGANIGSTTSGWIIAGIGVKINVSALGLPLITLGVLLLFAKNKNLKSLGYILAGIGFFFLGISYIKTGFEGYSNAFSLNAIGFNKAITFAIFFFTGILITSIVQSSFATLTIIILALNAQSISYNDALALVIGTNVGGVVTALIASISSSVDGKRLAVGNTIFNFIIAVVCIIFLPVFKEIVELLASLFGFAEDDYAIKIALFHTSYNIIAVLLISPFIPVFEKFLNSFITSSQNDSDKPQYLDLNLIPYQNTAKEALQEELTHLFDNTILILSTIIGCDKKQILDSTLTKEQLSKNQVSISDEDLEELYTKKIKNIFNAIIDFSTHLRASYDDVIFGEEIGELQKASRDLAEATKNLKIIKSNLINNTHSNNPFLKEQCLNIKFLLAHTISQLNAMRNLPADEFQHEIKKLKKSLKTKDKHSIDDVQELLKECKITPAEATSILNDIAFSIKSLKEIASAALSISKSHTIESKTKSTESKAQPQAQSMQSSIDSTQIDSANPANLAQNQANHDSKQDDRHDDKHDNTHNTESTIESTTKPTQKPNPKES</sequence>
<keyword evidence="3 7" id="KW-0812">Transmembrane</keyword>
<feature type="transmembrane region" description="Helical" evidence="7">
    <location>
        <begin position="12"/>
        <end position="28"/>
    </location>
</feature>
<feature type="compositionally biased region" description="Polar residues" evidence="6">
    <location>
        <begin position="597"/>
        <end position="617"/>
    </location>
</feature>
<dbReference type="PANTHER" id="PTHR10010">
    <property type="entry name" value="SOLUTE CARRIER FAMILY 34 SODIUM PHOSPHATE , MEMBER 2-RELATED"/>
    <property type="match status" value="1"/>
</dbReference>
<feature type="transmembrane region" description="Helical" evidence="7">
    <location>
        <begin position="274"/>
        <end position="295"/>
    </location>
</feature>
<feature type="transmembrane region" description="Helical" evidence="7">
    <location>
        <begin position="244"/>
        <end position="262"/>
    </location>
</feature>
<dbReference type="Pfam" id="PF02690">
    <property type="entry name" value="Na_Pi_cotrans"/>
    <property type="match status" value="2"/>
</dbReference>
<evidence type="ECO:0000313" key="9">
    <source>
        <dbReference type="Proteomes" id="UP000250166"/>
    </source>
</evidence>
<keyword evidence="4 7" id="KW-1133">Transmembrane helix</keyword>
<feature type="compositionally biased region" description="Polar residues" evidence="6">
    <location>
        <begin position="647"/>
        <end position="667"/>
    </location>
</feature>
<protein>
    <submittedName>
        <fullName evidence="8">Na+/Pi-cotransporter</fullName>
    </submittedName>
</protein>
<name>A0A2X3BT55_9HELI</name>
<dbReference type="RefSeq" id="WP_023946079.1">
    <property type="nucleotide sequence ID" value="NZ_UAWL01000006.1"/>
</dbReference>
<keyword evidence="5 7" id="KW-0472">Membrane</keyword>
<evidence type="ECO:0000256" key="2">
    <source>
        <dbReference type="ARBA" id="ARBA00022475"/>
    </source>
</evidence>
<dbReference type="EMBL" id="UAWL01000006">
    <property type="protein sequence ID" value="SQB99365.1"/>
    <property type="molecule type" value="Genomic_DNA"/>
</dbReference>
<feature type="transmembrane region" description="Helical" evidence="7">
    <location>
        <begin position="315"/>
        <end position="339"/>
    </location>
</feature>
<reference evidence="8 9" key="1">
    <citation type="submission" date="2018-06" db="EMBL/GenBank/DDBJ databases">
        <authorList>
            <consortium name="Pathogen Informatics"/>
            <person name="Doyle S."/>
        </authorList>
    </citation>
    <scope>NUCLEOTIDE SEQUENCE [LARGE SCALE GENOMIC DNA]</scope>
    <source>
        <strain evidence="8 9">NCTC13102</strain>
    </source>
</reference>
<evidence type="ECO:0000256" key="6">
    <source>
        <dbReference type="SAM" id="MobiDB-lite"/>
    </source>
</evidence>
<feature type="transmembrane region" description="Helical" evidence="7">
    <location>
        <begin position="34"/>
        <end position="52"/>
    </location>
</feature>
<comment type="subcellular location">
    <subcellularLocation>
        <location evidence="1">Cell membrane</location>
        <topology evidence="1">Multi-pass membrane protein</topology>
    </subcellularLocation>
</comment>
<gene>
    <name evidence="8" type="ORF">NCTC13102_01714</name>
</gene>
<evidence type="ECO:0000256" key="7">
    <source>
        <dbReference type="SAM" id="Phobius"/>
    </source>
</evidence>
<feature type="transmembrane region" description="Helical" evidence="7">
    <location>
        <begin position="138"/>
        <end position="158"/>
    </location>
</feature>
<dbReference type="Proteomes" id="UP000250166">
    <property type="component" value="Unassembled WGS sequence"/>
</dbReference>
<feature type="transmembrane region" description="Helical" evidence="7">
    <location>
        <begin position="164"/>
        <end position="182"/>
    </location>
</feature>
<accession>A0A2X3BT55</accession>
<evidence type="ECO:0000313" key="8">
    <source>
        <dbReference type="EMBL" id="SQB99365.1"/>
    </source>
</evidence>
<dbReference type="AlphaFoldDB" id="A0A2X3BT55"/>
<dbReference type="PANTHER" id="PTHR10010:SF46">
    <property type="entry name" value="SODIUM-DEPENDENT PHOSPHATE TRANSPORT PROTEIN 2B"/>
    <property type="match status" value="1"/>
</dbReference>
<dbReference type="GO" id="GO:0005436">
    <property type="term" value="F:sodium:phosphate symporter activity"/>
    <property type="evidence" value="ECO:0007669"/>
    <property type="project" value="InterPro"/>
</dbReference>